<evidence type="ECO:0000256" key="3">
    <source>
        <dbReference type="ARBA" id="ARBA00023136"/>
    </source>
</evidence>
<protein>
    <submittedName>
        <fullName evidence="6">MFS transporter</fullName>
    </submittedName>
</protein>
<dbReference type="PANTHER" id="PTHR42910">
    <property type="entry name" value="TRANSPORTER SCO4007-RELATED"/>
    <property type="match status" value="1"/>
</dbReference>
<dbReference type="Gene3D" id="1.20.1250.20">
    <property type="entry name" value="MFS general substrate transporter like domains"/>
    <property type="match status" value="1"/>
</dbReference>
<proteinExistence type="predicted"/>
<evidence type="ECO:0000256" key="4">
    <source>
        <dbReference type="SAM" id="Phobius"/>
    </source>
</evidence>
<dbReference type="GO" id="GO:0022857">
    <property type="term" value="F:transmembrane transporter activity"/>
    <property type="evidence" value="ECO:0007669"/>
    <property type="project" value="InterPro"/>
</dbReference>
<dbReference type="Pfam" id="PF07690">
    <property type="entry name" value="MFS_1"/>
    <property type="match status" value="1"/>
</dbReference>
<feature type="domain" description="Major facilitator superfamily (MFS) profile" evidence="5">
    <location>
        <begin position="11"/>
        <end position="397"/>
    </location>
</feature>
<keyword evidence="2 4" id="KW-1133">Transmembrane helix</keyword>
<feature type="transmembrane region" description="Helical" evidence="4">
    <location>
        <begin position="173"/>
        <end position="192"/>
    </location>
</feature>
<feature type="transmembrane region" description="Helical" evidence="4">
    <location>
        <begin position="224"/>
        <end position="245"/>
    </location>
</feature>
<gene>
    <name evidence="6" type="ORF">JJB74_12275</name>
</gene>
<dbReference type="Proteomes" id="UP000622890">
    <property type="component" value="Unassembled WGS sequence"/>
</dbReference>
<dbReference type="InterPro" id="IPR036259">
    <property type="entry name" value="MFS_trans_sf"/>
</dbReference>
<organism evidence="6 7">
    <name type="scientific">Noviherbaspirillum pedocola</name>
    <dbReference type="NCBI Taxonomy" id="2801341"/>
    <lineage>
        <taxon>Bacteria</taxon>
        <taxon>Pseudomonadati</taxon>
        <taxon>Pseudomonadota</taxon>
        <taxon>Betaproteobacteria</taxon>
        <taxon>Burkholderiales</taxon>
        <taxon>Oxalobacteraceae</taxon>
        <taxon>Noviherbaspirillum</taxon>
    </lineage>
</organism>
<accession>A0A934SYR4</accession>
<evidence type="ECO:0000256" key="1">
    <source>
        <dbReference type="ARBA" id="ARBA00022692"/>
    </source>
</evidence>
<feature type="transmembrane region" description="Helical" evidence="4">
    <location>
        <begin position="309"/>
        <end position="328"/>
    </location>
</feature>
<feature type="transmembrane region" description="Helical" evidence="4">
    <location>
        <begin position="20"/>
        <end position="47"/>
    </location>
</feature>
<dbReference type="RefSeq" id="WP_200592154.1">
    <property type="nucleotide sequence ID" value="NZ_JAEPBG010000004.1"/>
</dbReference>
<dbReference type="PROSITE" id="PS50850">
    <property type="entry name" value="MFS"/>
    <property type="match status" value="1"/>
</dbReference>
<feature type="transmembrane region" description="Helical" evidence="4">
    <location>
        <begin position="257"/>
        <end position="274"/>
    </location>
</feature>
<dbReference type="SUPFAM" id="SSF103473">
    <property type="entry name" value="MFS general substrate transporter"/>
    <property type="match status" value="1"/>
</dbReference>
<evidence type="ECO:0000259" key="5">
    <source>
        <dbReference type="PROSITE" id="PS50850"/>
    </source>
</evidence>
<dbReference type="AlphaFoldDB" id="A0A934SYR4"/>
<sequence length="411" mass="42783">MSPLSTAADAGKLLSPIRLFLFALAAGVLVANLYYVQPLTALLAASFHIRLSWAGYLVTTTQIGYVLGVFLLVPLSDVLDRRSLLSLMLGANIASLMLAALSPNFVVFAFSGLLIGMSSSAVMVITSMVASHAPDQSRGRMVGTVMTGLLLGILLARTVAGAVAGLSGGWRPMYVIAALAVSILLVALRQILPAEAPRGTLQYGKLLHSLADIVRAEPLLRQRALFSALGLGTFSVFWTGLTFLLSGAPYHYGEAQIGLFGLVGAAGALAANTVGRLTDRGHGNAATWGLALLTLASWVFIGFGAHTLVALLAGVLLLDIGVMGLQVAHQSVIYQLAPQARARITTVFIGSGFVGAAAGSGIASASFAAGGWFGLTIAGATMPLAILLLWAGYRLRKVGRPKHLEQACHLR</sequence>
<feature type="transmembrane region" description="Helical" evidence="4">
    <location>
        <begin position="53"/>
        <end position="72"/>
    </location>
</feature>
<evidence type="ECO:0000313" key="7">
    <source>
        <dbReference type="Proteomes" id="UP000622890"/>
    </source>
</evidence>
<dbReference type="InterPro" id="IPR011701">
    <property type="entry name" value="MFS"/>
</dbReference>
<keyword evidence="1 4" id="KW-0812">Transmembrane</keyword>
<comment type="caution">
    <text evidence="6">The sequence shown here is derived from an EMBL/GenBank/DDBJ whole genome shotgun (WGS) entry which is preliminary data.</text>
</comment>
<dbReference type="InterPro" id="IPR020846">
    <property type="entry name" value="MFS_dom"/>
</dbReference>
<feature type="transmembrane region" description="Helical" evidence="4">
    <location>
        <begin position="84"/>
        <end position="101"/>
    </location>
</feature>
<feature type="transmembrane region" description="Helical" evidence="4">
    <location>
        <begin position="142"/>
        <end position="167"/>
    </location>
</feature>
<keyword evidence="7" id="KW-1185">Reference proteome</keyword>
<dbReference type="CDD" id="cd17324">
    <property type="entry name" value="MFS_NepI_like"/>
    <property type="match status" value="1"/>
</dbReference>
<dbReference type="EMBL" id="JAEPBG010000004">
    <property type="protein sequence ID" value="MBK4735392.1"/>
    <property type="molecule type" value="Genomic_DNA"/>
</dbReference>
<feature type="transmembrane region" description="Helical" evidence="4">
    <location>
        <begin position="107"/>
        <end position="130"/>
    </location>
</feature>
<feature type="transmembrane region" description="Helical" evidence="4">
    <location>
        <begin position="340"/>
        <end position="363"/>
    </location>
</feature>
<dbReference type="PANTHER" id="PTHR42910:SF1">
    <property type="entry name" value="MAJOR FACILITATOR SUPERFAMILY (MFS) PROFILE DOMAIN-CONTAINING PROTEIN"/>
    <property type="match status" value="1"/>
</dbReference>
<feature type="transmembrane region" description="Helical" evidence="4">
    <location>
        <begin position="369"/>
        <end position="393"/>
    </location>
</feature>
<evidence type="ECO:0000256" key="2">
    <source>
        <dbReference type="ARBA" id="ARBA00022989"/>
    </source>
</evidence>
<keyword evidence="3 4" id="KW-0472">Membrane</keyword>
<reference evidence="6" key="1">
    <citation type="submission" date="2021-01" db="EMBL/GenBank/DDBJ databases">
        <title>Genome sequence of strain Noviherbaspirillum sp. DKR-6.</title>
        <authorList>
            <person name="Chaudhary D.K."/>
        </authorList>
    </citation>
    <scope>NUCLEOTIDE SEQUENCE</scope>
    <source>
        <strain evidence="6">DKR-6</strain>
    </source>
</reference>
<feature type="transmembrane region" description="Helical" evidence="4">
    <location>
        <begin position="286"/>
        <end position="303"/>
    </location>
</feature>
<evidence type="ECO:0000313" key="6">
    <source>
        <dbReference type="EMBL" id="MBK4735392.1"/>
    </source>
</evidence>
<name>A0A934SYR4_9BURK</name>